<dbReference type="AlphaFoldDB" id="A0A087UEI0"/>
<dbReference type="EMBL" id="KK119467">
    <property type="protein sequence ID" value="KFM75769.1"/>
    <property type="molecule type" value="Genomic_DNA"/>
</dbReference>
<sequence length="75" mass="8818">MIILHMLHRCLVSSKTYIQHVDHLSQHSVSQNPETENKSSNKLLETTDSQPFLAFLSHEILLNFEQFLDHHENHK</sequence>
<evidence type="ECO:0000313" key="1">
    <source>
        <dbReference type="EMBL" id="KFM75769.1"/>
    </source>
</evidence>
<keyword evidence="2" id="KW-1185">Reference proteome</keyword>
<protein>
    <submittedName>
        <fullName evidence="1">Uncharacterized protein</fullName>
    </submittedName>
</protein>
<reference evidence="1 2" key="1">
    <citation type="submission" date="2013-11" db="EMBL/GenBank/DDBJ databases">
        <title>Genome sequencing of Stegodyphus mimosarum.</title>
        <authorList>
            <person name="Bechsgaard J."/>
        </authorList>
    </citation>
    <scope>NUCLEOTIDE SEQUENCE [LARGE SCALE GENOMIC DNA]</scope>
</reference>
<feature type="non-terminal residue" evidence="1">
    <location>
        <position position="75"/>
    </location>
</feature>
<evidence type="ECO:0000313" key="2">
    <source>
        <dbReference type="Proteomes" id="UP000054359"/>
    </source>
</evidence>
<gene>
    <name evidence="1" type="ORF">X975_14102</name>
</gene>
<dbReference type="Proteomes" id="UP000054359">
    <property type="component" value="Unassembled WGS sequence"/>
</dbReference>
<organism evidence="1 2">
    <name type="scientific">Stegodyphus mimosarum</name>
    <name type="common">African social velvet spider</name>
    <dbReference type="NCBI Taxonomy" id="407821"/>
    <lineage>
        <taxon>Eukaryota</taxon>
        <taxon>Metazoa</taxon>
        <taxon>Ecdysozoa</taxon>
        <taxon>Arthropoda</taxon>
        <taxon>Chelicerata</taxon>
        <taxon>Arachnida</taxon>
        <taxon>Araneae</taxon>
        <taxon>Araneomorphae</taxon>
        <taxon>Entelegynae</taxon>
        <taxon>Eresoidea</taxon>
        <taxon>Eresidae</taxon>
        <taxon>Stegodyphus</taxon>
    </lineage>
</organism>
<proteinExistence type="predicted"/>
<accession>A0A087UEI0</accession>
<name>A0A087UEI0_STEMI</name>